<evidence type="ECO:0000313" key="2">
    <source>
        <dbReference type="Proteomes" id="UP000887574"/>
    </source>
</evidence>
<keyword evidence="2" id="KW-1185">Reference proteome</keyword>
<feature type="region of interest" description="Disordered" evidence="1">
    <location>
        <begin position="188"/>
        <end position="267"/>
    </location>
</feature>
<dbReference type="Proteomes" id="UP000887574">
    <property type="component" value="Unplaced"/>
</dbReference>
<dbReference type="WBParaSite" id="jg11463">
    <property type="protein sequence ID" value="jg11463"/>
    <property type="gene ID" value="jg11463"/>
</dbReference>
<dbReference type="AlphaFoldDB" id="A0A915CRL4"/>
<evidence type="ECO:0000256" key="1">
    <source>
        <dbReference type="SAM" id="MobiDB-lite"/>
    </source>
</evidence>
<sequence>MTQEHKVILKFCAKKISVPQAVNTLTRLPSHEGGLEYDSQTDYFSIYWNKNGERIKQKKGFFSKEVRMKNERMSNGTTYVICLTQSREVRLTDLSRQDKEQLHQLLLARTKAIALEPPKAVVKEEQKEKRKPSYDSKSSFALNAYDTPSSSNKPKPENGTIDLTKTKPKRSFRELLVLHSNKKVESVKSEVPKAETPIPPVSGRLSTNANRIAPQNTPITSRVSIGKDLAKRKFSLTSRTSKSPERKSTLTSRLSYSPVAKTSRARS</sequence>
<reference evidence="3" key="1">
    <citation type="submission" date="2022-11" db="UniProtKB">
        <authorList>
            <consortium name="WormBaseParasite"/>
        </authorList>
    </citation>
    <scope>IDENTIFICATION</scope>
</reference>
<name>A0A915CRL4_9BILA</name>
<evidence type="ECO:0000313" key="3">
    <source>
        <dbReference type="WBParaSite" id="jg11463"/>
    </source>
</evidence>
<feature type="compositionally biased region" description="Polar residues" evidence="1">
    <location>
        <begin position="204"/>
        <end position="223"/>
    </location>
</feature>
<feature type="compositionally biased region" description="Polar residues" evidence="1">
    <location>
        <begin position="135"/>
        <end position="153"/>
    </location>
</feature>
<organism evidence="2 3">
    <name type="scientific">Ditylenchus dipsaci</name>
    <dbReference type="NCBI Taxonomy" id="166011"/>
    <lineage>
        <taxon>Eukaryota</taxon>
        <taxon>Metazoa</taxon>
        <taxon>Ecdysozoa</taxon>
        <taxon>Nematoda</taxon>
        <taxon>Chromadorea</taxon>
        <taxon>Rhabditida</taxon>
        <taxon>Tylenchina</taxon>
        <taxon>Tylenchomorpha</taxon>
        <taxon>Sphaerularioidea</taxon>
        <taxon>Anguinidae</taxon>
        <taxon>Anguininae</taxon>
        <taxon>Ditylenchus</taxon>
    </lineage>
</organism>
<feature type="region of interest" description="Disordered" evidence="1">
    <location>
        <begin position="118"/>
        <end position="166"/>
    </location>
</feature>
<protein>
    <submittedName>
        <fullName evidence="3">Uncharacterized protein</fullName>
    </submittedName>
</protein>
<feature type="compositionally biased region" description="Basic and acidic residues" evidence="1">
    <location>
        <begin position="121"/>
        <end position="134"/>
    </location>
</feature>
<proteinExistence type="predicted"/>
<accession>A0A915CRL4</accession>